<reference evidence="1 2" key="1">
    <citation type="submission" date="2023-08" db="EMBL/GenBank/DDBJ databases">
        <title>Microbacterium aquilitoris sp. nov. and Microbacterium gwkjibeachense sp. nov., isolated from beach.</title>
        <authorList>
            <person name="Lee S.D."/>
            <person name="Yang H."/>
            <person name="Kim I."/>
        </authorList>
    </citation>
    <scope>NUCLEOTIDE SEQUENCE [LARGE SCALE GENOMIC DNA]</scope>
    <source>
        <strain evidence="1 2">KSW4-11</strain>
    </source>
</reference>
<evidence type="ECO:0008006" key="3">
    <source>
        <dbReference type="Google" id="ProtNLM"/>
    </source>
</evidence>
<dbReference type="Proteomes" id="UP001251849">
    <property type="component" value="Unassembled WGS sequence"/>
</dbReference>
<proteinExistence type="predicted"/>
<protein>
    <recommendedName>
        <fullName evidence="3">ESX secretion-associated protein EspG</fullName>
    </recommendedName>
</protein>
<dbReference type="EMBL" id="JAUZVV010000001">
    <property type="protein sequence ID" value="MDT3315975.1"/>
    <property type="molecule type" value="Genomic_DNA"/>
</dbReference>
<accession>A0ABU3GB86</accession>
<evidence type="ECO:0000313" key="1">
    <source>
        <dbReference type="EMBL" id="MDT3315975.1"/>
    </source>
</evidence>
<keyword evidence="2" id="KW-1185">Reference proteome</keyword>
<comment type="caution">
    <text evidence="1">The sequence shown here is derived from an EMBL/GenBank/DDBJ whole genome shotgun (WGS) entry which is preliminary data.</text>
</comment>
<sequence length="207" mass="21415">MTARLAFALPGEWLAIDPRDEAASAGRVDAAVRDIVGAADDAALTRRHLRDRLRAVVDAARVSSAHGVFLCLEIAAGVRLPATLTVHAPSGMTMTPAVGTSADAVLATLDRSLRAVGAPGADTATRVSAPAGGGALRLHRVVDDGVSADAPVERLAADYWYPVPGAKRVVLASFATPLAHLRDPMLHLFDSIAATAAFASEDRRLAG</sequence>
<organism evidence="1 2">
    <name type="scientific">Microbacterium gawkjiense</name>
    <dbReference type="NCBI Taxonomy" id="3067309"/>
    <lineage>
        <taxon>Bacteria</taxon>
        <taxon>Bacillati</taxon>
        <taxon>Actinomycetota</taxon>
        <taxon>Actinomycetes</taxon>
        <taxon>Micrococcales</taxon>
        <taxon>Microbacteriaceae</taxon>
        <taxon>Microbacterium</taxon>
    </lineage>
</organism>
<name>A0ABU3GB86_9MICO</name>
<dbReference type="RefSeq" id="WP_311860660.1">
    <property type="nucleotide sequence ID" value="NZ_JAUZVV010000001.1"/>
</dbReference>
<evidence type="ECO:0000313" key="2">
    <source>
        <dbReference type="Proteomes" id="UP001251849"/>
    </source>
</evidence>
<gene>
    <name evidence="1" type="ORF">Q9S71_03985</name>
</gene>